<gene>
    <name evidence="5" type="ORF">SAMN04487772_12517</name>
</gene>
<dbReference type="InterPro" id="IPR029039">
    <property type="entry name" value="Flavoprotein-like_sf"/>
</dbReference>
<name>A0A1I0EUT1_9FIRM</name>
<evidence type="ECO:0000256" key="1">
    <source>
        <dbReference type="ARBA" id="ARBA00022723"/>
    </source>
</evidence>
<evidence type="ECO:0000313" key="5">
    <source>
        <dbReference type="EMBL" id="SET49349.1"/>
    </source>
</evidence>
<dbReference type="PROSITE" id="PS00198">
    <property type="entry name" value="4FE4S_FER_1"/>
    <property type="match status" value="2"/>
</dbReference>
<keyword evidence="2" id="KW-0408">Iron</keyword>
<dbReference type="AlphaFoldDB" id="A0A1I0EUT1"/>
<feature type="domain" description="4Fe-4S ferredoxin-type" evidence="4">
    <location>
        <begin position="185"/>
        <end position="213"/>
    </location>
</feature>
<dbReference type="GO" id="GO:0046872">
    <property type="term" value="F:metal ion binding"/>
    <property type="evidence" value="ECO:0007669"/>
    <property type="project" value="UniProtKB-KW"/>
</dbReference>
<dbReference type="PROSITE" id="PS51379">
    <property type="entry name" value="4FE4S_FER_2"/>
    <property type="match status" value="1"/>
</dbReference>
<reference evidence="5 6" key="1">
    <citation type="submission" date="2016-10" db="EMBL/GenBank/DDBJ databases">
        <authorList>
            <person name="de Groot N.N."/>
        </authorList>
    </citation>
    <scope>NUCLEOTIDE SEQUENCE [LARGE SCALE GENOMIC DNA]</scope>
    <source>
        <strain evidence="5 6">DSM 1801</strain>
    </source>
</reference>
<dbReference type="GO" id="GO:0051536">
    <property type="term" value="F:iron-sulfur cluster binding"/>
    <property type="evidence" value="ECO:0007669"/>
    <property type="project" value="UniProtKB-KW"/>
</dbReference>
<evidence type="ECO:0000256" key="2">
    <source>
        <dbReference type="ARBA" id="ARBA00023004"/>
    </source>
</evidence>
<dbReference type="Pfam" id="PF13237">
    <property type="entry name" value="Fer4_10"/>
    <property type="match status" value="1"/>
</dbReference>
<evidence type="ECO:0000259" key="4">
    <source>
        <dbReference type="PROSITE" id="PS51379"/>
    </source>
</evidence>
<dbReference type="InterPro" id="IPR017900">
    <property type="entry name" value="4Fe4S_Fe_S_CS"/>
</dbReference>
<dbReference type="RefSeq" id="WP_092478637.1">
    <property type="nucleotide sequence ID" value="NZ_FOHN01000025.1"/>
</dbReference>
<sequence>MKDKHVILYFTGTHNSLMAADIIGEAIEKQGLGECRKLALSQFNTKEMLDAETLGIVCPVYFWGLPNLVRETVKKLQIKTGTYIYGVITMGSSAGNALPELKRLLDGKGNTLSYGAAVKCPDNYSTVMGMQKTDKHEKILQEAKEALKGIGADICQKTSNSIPKFHKMTEMLFSSYRRSLAKQDKKFYVEENCNGCGICVKNCPVANIRMEDGKPEWQHNCEFCVACISYCPKFAIEIKRKTKGKPRYQNPFS</sequence>
<dbReference type="InterPro" id="IPR047964">
    <property type="entry name" value="EFR1-like"/>
</dbReference>
<dbReference type="InterPro" id="IPR017896">
    <property type="entry name" value="4Fe4S_Fe-S-bd"/>
</dbReference>
<evidence type="ECO:0000256" key="3">
    <source>
        <dbReference type="ARBA" id="ARBA00023014"/>
    </source>
</evidence>
<proteinExistence type="predicted"/>
<protein>
    <submittedName>
        <fullName evidence="5">4Fe-4S dicluster domain-containing protein</fullName>
    </submittedName>
</protein>
<evidence type="ECO:0000313" key="6">
    <source>
        <dbReference type="Proteomes" id="UP000199800"/>
    </source>
</evidence>
<accession>A0A1I0EUT1</accession>
<dbReference type="Proteomes" id="UP000199800">
    <property type="component" value="Unassembled WGS sequence"/>
</dbReference>
<keyword evidence="6" id="KW-1185">Reference proteome</keyword>
<dbReference type="Gene3D" id="3.40.50.360">
    <property type="match status" value="1"/>
</dbReference>
<keyword evidence="1" id="KW-0479">Metal-binding</keyword>
<dbReference type="NCBIfam" id="NF038196">
    <property type="entry name" value="ferrodoxin_EFR1"/>
    <property type="match status" value="1"/>
</dbReference>
<dbReference type="OrthoDB" id="9813995at2"/>
<dbReference type="STRING" id="29364.SAMN04487772_12517"/>
<dbReference type="SUPFAM" id="SSF54862">
    <property type="entry name" value="4Fe-4S ferredoxins"/>
    <property type="match status" value="1"/>
</dbReference>
<organism evidence="5 6">
    <name type="scientific">[Clostridium] polysaccharolyticum</name>
    <dbReference type="NCBI Taxonomy" id="29364"/>
    <lineage>
        <taxon>Bacteria</taxon>
        <taxon>Bacillati</taxon>
        <taxon>Bacillota</taxon>
        <taxon>Clostridia</taxon>
        <taxon>Lachnospirales</taxon>
        <taxon>Lachnospiraceae</taxon>
    </lineage>
</organism>
<dbReference type="EMBL" id="FOHN01000025">
    <property type="protein sequence ID" value="SET49349.1"/>
    <property type="molecule type" value="Genomic_DNA"/>
</dbReference>
<keyword evidence="3" id="KW-0411">Iron-sulfur</keyword>
<dbReference type="SUPFAM" id="SSF52218">
    <property type="entry name" value="Flavoproteins"/>
    <property type="match status" value="1"/>
</dbReference>
<dbReference type="Gene3D" id="3.30.70.20">
    <property type="match status" value="1"/>
</dbReference>